<dbReference type="GO" id="GO:0000976">
    <property type="term" value="F:transcription cis-regulatory region binding"/>
    <property type="evidence" value="ECO:0007669"/>
    <property type="project" value="TreeGrafter"/>
</dbReference>
<dbReference type="RefSeq" id="WP_094154130.1">
    <property type="nucleotide sequence ID" value="NZ_CP020028.1"/>
</dbReference>
<organism evidence="6 7">
    <name type="scientific">Paenibacillus kribbensis</name>
    <dbReference type="NCBI Taxonomy" id="172713"/>
    <lineage>
        <taxon>Bacteria</taxon>
        <taxon>Bacillati</taxon>
        <taxon>Bacillota</taxon>
        <taxon>Bacilli</taxon>
        <taxon>Bacillales</taxon>
        <taxon>Paenibacillaceae</taxon>
        <taxon>Paenibacillus</taxon>
    </lineage>
</organism>
<dbReference type="AlphaFoldDB" id="A0A222WIP2"/>
<dbReference type="SUPFAM" id="SSF46689">
    <property type="entry name" value="Homeodomain-like"/>
    <property type="match status" value="1"/>
</dbReference>
<accession>A0A222WIP2</accession>
<dbReference type="InterPro" id="IPR001647">
    <property type="entry name" value="HTH_TetR"/>
</dbReference>
<dbReference type="InterPro" id="IPR041347">
    <property type="entry name" value="MftR_C"/>
</dbReference>
<keyword evidence="3" id="KW-0804">Transcription</keyword>
<protein>
    <submittedName>
        <fullName evidence="6">TetR family transcriptional regulator</fullName>
    </submittedName>
</protein>
<dbReference type="EMBL" id="CP020028">
    <property type="protein sequence ID" value="ASR46310.1"/>
    <property type="molecule type" value="Genomic_DNA"/>
</dbReference>
<name>A0A222WIP2_9BACL</name>
<keyword evidence="7" id="KW-1185">Reference proteome</keyword>
<dbReference type="PANTHER" id="PTHR30055">
    <property type="entry name" value="HTH-TYPE TRANSCRIPTIONAL REGULATOR RUTR"/>
    <property type="match status" value="1"/>
</dbReference>
<dbReference type="PANTHER" id="PTHR30055:SF234">
    <property type="entry name" value="HTH-TYPE TRANSCRIPTIONAL REGULATOR BETI"/>
    <property type="match status" value="1"/>
</dbReference>
<evidence type="ECO:0000256" key="2">
    <source>
        <dbReference type="ARBA" id="ARBA00023125"/>
    </source>
</evidence>
<dbReference type="PROSITE" id="PS50977">
    <property type="entry name" value="HTH_TETR_2"/>
    <property type="match status" value="1"/>
</dbReference>
<proteinExistence type="predicted"/>
<evidence type="ECO:0000256" key="3">
    <source>
        <dbReference type="ARBA" id="ARBA00023163"/>
    </source>
</evidence>
<dbReference type="PRINTS" id="PR00455">
    <property type="entry name" value="HTHTETR"/>
</dbReference>
<dbReference type="InterPro" id="IPR050109">
    <property type="entry name" value="HTH-type_TetR-like_transc_reg"/>
</dbReference>
<gene>
    <name evidence="6" type="ORF">B4V02_06280</name>
</gene>
<evidence type="ECO:0000313" key="7">
    <source>
        <dbReference type="Proteomes" id="UP000214666"/>
    </source>
</evidence>
<dbReference type="Gene3D" id="1.10.357.10">
    <property type="entry name" value="Tetracycline Repressor, domain 2"/>
    <property type="match status" value="1"/>
</dbReference>
<dbReference type="GO" id="GO:0003700">
    <property type="term" value="F:DNA-binding transcription factor activity"/>
    <property type="evidence" value="ECO:0007669"/>
    <property type="project" value="TreeGrafter"/>
</dbReference>
<dbReference type="Pfam" id="PF17754">
    <property type="entry name" value="TetR_C_14"/>
    <property type="match status" value="1"/>
</dbReference>
<dbReference type="KEGG" id="pkb:B4V02_06280"/>
<keyword evidence="2 4" id="KW-0238">DNA-binding</keyword>
<dbReference type="Proteomes" id="UP000214666">
    <property type="component" value="Chromosome"/>
</dbReference>
<dbReference type="Gene3D" id="1.10.10.60">
    <property type="entry name" value="Homeodomain-like"/>
    <property type="match status" value="1"/>
</dbReference>
<dbReference type="OrthoDB" id="9780824at2"/>
<dbReference type="Pfam" id="PF00440">
    <property type="entry name" value="TetR_N"/>
    <property type="match status" value="1"/>
</dbReference>
<keyword evidence="1" id="KW-0805">Transcription regulation</keyword>
<feature type="domain" description="HTH tetR-type" evidence="5">
    <location>
        <begin position="17"/>
        <end position="77"/>
    </location>
</feature>
<feature type="DNA-binding region" description="H-T-H motif" evidence="4">
    <location>
        <begin position="40"/>
        <end position="59"/>
    </location>
</feature>
<evidence type="ECO:0000256" key="4">
    <source>
        <dbReference type="PROSITE-ProRule" id="PRU00335"/>
    </source>
</evidence>
<sequence length="199" mass="22202">MSLEHQQNLGLRERKKAKTIASIQMHALRLFSELGYNETTVEQIAEAAEISPSTFFRYFSSKEDVIITDNYDPLLISAFEDQPSHLTPLQAVRNAMLSTTSDMSGDEMSTTRERNQLVMSVPELRAATLNNLTDTMHMIAEMVAKRVGRDPGDLQIRTFAGAVIGVNISVMLHYAENPNENFSELLSEALNLLETGLPL</sequence>
<dbReference type="InterPro" id="IPR009057">
    <property type="entry name" value="Homeodomain-like_sf"/>
</dbReference>
<evidence type="ECO:0000259" key="5">
    <source>
        <dbReference type="PROSITE" id="PS50977"/>
    </source>
</evidence>
<evidence type="ECO:0000313" key="6">
    <source>
        <dbReference type="EMBL" id="ASR46310.1"/>
    </source>
</evidence>
<reference evidence="6 7" key="1">
    <citation type="submission" date="2017-03" db="EMBL/GenBank/DDBJ databases">
        <title>Complete genome sequence of Paenibacillus Kribbensis producing bioflocculants.</title>
        <authorList>
            <person name="Lee H.-G."/>
            <person name="Oh H.-M."/>
        </authorList>
    </citation>
    <scope>NUCLEOTIDE SEQUENCE [LARGE SCALE GENOMIC DNA]</scope>
    <source>
        <strain evidence="6 7">AM49</strain>
    </source>
</reference>
<evidence type="ECO:0000256" key="1">
    <source>
        <dbReference type="ARBA" id="ARBA00023015"/>
    </source>
</evidence>